<evidence type="ECO:0000313" key="2">
    <source>
        <dbReference type="EMBL" id="CCG53396.1"/>
    </source>
</evidence>
<gene>
    <name evidence="2" type="ordered locus">KQS_07190</name>
</gene>
<dbReference type="HOGENOM" id="CLU_2990092_0_0_10"/>
<feature type="transmembrane region" description="Helical" evidence="1">
    <location>
        <begin position="31"/>
        <end position="51"/>
    </location>
</feature>
<evidence type="ECO:0000256" key="1">
    <source>
        <dbReference type="SAM" id="Phobius"/>
    </source>
</evidence>
<name>H8XQU8_FLAIG</name>
<reference evidence="2 3" key="1">
    <citation type="journal article" date="2012" name="J. Bacteriol.">
        <title>Complete Genome Sequence of Flavobacterium indicum GPSTA100-9T, Isolated from Warm Spring Water.</title>
        <authorList>
            <person name="Barbier P."/>
            <person name="Houel A."/>
            <person name="Loux V."/>
            <person name="Poulain J."/>
            <person name="Bernardet J.F."/>
            <person name="Touchon M."/>
            <person name="Duchaud E."/>
        </authorList>
    </citation>
    <scope>NUCLEOTIDE SEQUENCE [LARGE SCALE GENOMIC DNA]</scope>
    <source>
        <strain evidence="3">DSM 17447 / CIP 109464 / GPTSA100-9</strain>
    </source>
</reference>
<feature type="transmembrane region" description="Helical" evidence="1">
    <location>
        <begin position="6"/>
        <end position="24"/>
    </location>
</feature>
<keyword evidence="1" id="KW-0812">Transmembrane</keyword>
<reference evidence="3" key="2">
    <citation type="submission" date="2012-03" db="EMBL/GenBank/DDBJ databases">
        <title>Complete genome sequence of Flavobacterium indicum GPTSA100-9T, isolated from warm spring water.</title>
        <authorList>
            <person name="Barbier P."/>
            <person name="Houel A."/>
            <person name="Loux V."/>
            <person name="Poulain J."/>
            <person name="Bernardet J.-F."/>
            <person name="Touchon M."/>
            <person name="Duchaud E."/>
        </authorList>
    </citation>
    <scope>NUCLEOTIDE SEQUENCE [LARGE SCALE GENOMIC DNA]</scope>
    <source>
        <strain evidence="3">DSM 17447 / CIP 109464 / GPTSA100-9</strain>
    </source>
</reference>
<dbReference type="KEGG" id="fin:KQS_07190"/>
<dbReference type="AlphaFoldDB" id="H8XQU8"/>
<organism evidence="2 3">
    <name type="scientific">Flavobacterium indicum (strain DSM 17447 / CIP 109464 / GPTSA100-9)</name>
    <dbReference type="NCBI Taxonomy" id="1094466"/>
    <lineage>
        <taxon>Bacteria</taxon>
        <taxon>Pseudomonadati</taxon>
        <taxon>Bacteroidota</taxon>
        <taxon>Flavobacteriia</taxon>
        <taxon>Flavobacteriales</taxon>
        <taxon>Flavobacteriaceae</taxon>
        <taxon>Flavobacterium</taxon>
    </lineage>
</organism>
<dbReference type="Proteomes" id="UP000007599">
    <property type="component" value="Chromosome I"/>
</dbReference>
<evidence type="ECO:0000313" key="3">
    <source>
        <dbReference type="Proteomes" id="UP000007599"/>
    </source>
</evidence>
<accession>H8XQU8</accession>
<dbReference type="STRING" id="1094466.KQS_07190"/>
<dbReference type="EMBL" id="HE774682">
    <property type="protein sequence ID" value="CCG53396.1"/>
    <property type="molecule type" value="Genomic_DNA"/>
</dbReference>
<keyword evidence="3" id="KW-1185">Reference proteome</keyword>
<proteinExistence type="predicted"/>
<keyword evidence="1" id="KW-0472">Membrane</keyword>
<keyword evidence="1" id="KW-1133">Transmembrane helix</keyword>
<sequence>MKYFHIVFFIICFQYFIFSLIAYINQEIKLLSLLVAILLLLNPTINLYKIFYQKDEN</sequence>
<protein>
    <submittedName>
        <fullName evidence="2">Uncharacterized protein</fullName>
    </submittedName>
</protein>